<evidence type="ECO:0000313" key="1">
    <source>
        <dbReference type="EMBL" id="KAK7269470.1"/>
    </source>
</evidence>
<dbReference type="EMBL" id="JAYWIO010000004">
    <property type="protein sequence ID" value="KAK7269470.1"/>
    <property type="molecule type" value="Genomic_DNA"/>
</dbReference>
<reference evidence="1 2" key="1">
    <citation type="submission" date="2024-01" db="EMBL/GenBank/DDBJ databases">
        <title>The genomes of 5 underutilized Papilionoideae crops provide insights into root nodulation and disease resistanc.</title>
        <authorList>
            <person name="Yuan L."/>
        </authorList>
    </citation>
    <scope>NUCLEOTIDE SEQUENCE [LARGE SCALE GENOMIC DNA]</scope>
    <source>
        <strain evidence="1">ZHUSHIDOU_FW_LH</strain>
        <tissue evidence="1">Leaf</tissue>
    </source>
</reference>
<protein>
    <submittedName>
        <fullName evidence="1">Uncharacterized protein</fullName>
    </submittedName>
</protein>
<proteinExistence type="predicted"/>
<accession>A0AAN9IA62</accession>
<comment type="caution">
    <text evidence="1">The sequence shown here is derived from an EMBL/GenBank/DDBJ whole genome shotgun (WGS) entry which is preliminary data.</text>
</comment>
<evidence type="ECO:0000313" key="2">
    <source>
        <dbReference type="Proteomes" id="UP001372338"/>
    </source>
</evidence>
<dbReference type="AlphaFoldDB" id="A0AAN9IA62"/>
<name>A0AAN9IA62_CROPI</name>
<gene>
    <name evidence="1" type="ORF">RIF29_22197</name>
</gene>
<keyword evidence="2" id="KW-1185">Reference proteome</keyword>
<dbReference type="Proteomes" id="UP001372338">
    <property type="component" value="Unassembled WGS sequence"/>
</dbReference>
<sequence>MAELESIPLYSFAASSSFILKPWFHWVSLQSAPVGLIVAGLPCRRAILPPLLASLFLSLSLPRSLLPLGDELATAFNRAATQPKTIITARSFSLGLLRRSRLSPSPLNPTIAPSSPSLSSLPGPFSSHSRFGRSSLYLLLGSCFASDRNLKILRAGVLHNIEKDQDDSLESPLSTRASRRLSPLHDVTCANNGTVSSHTASLEKDVSHIWM</sequence>
<organism evidence="1 2">
    <name type="scientific">Crotalaria pallida</name>
    <name type="common">Smooth rattlebox</name>
    <name type="synonym">Crotalaria striata</name>
    <dbReference type="NCBI Taxonomy" id="3830"/>
    <lineage>
        <taxon>Eukaryota</taxon>
        <taxon>Viridiplantae</taxon>
        <taxon>Streptophyta</taxon>
        <taxon>Embryophyta</taxon>
        <taxon>Tracheophyta</taxon>
        <taxon>Spermatophyta</taxon>
        <taxon>Magnoliopsida</taxon>
        <taxon>eudicotyledons</taxon>
        <taxon>Gunneridae</taxon>
        <taxon>Pentapetalae</taxon>
        <taxon>rosids</taxon>
        <taxon>fabids</taxon>
        <taxon>Fabales</taxon>
        <taxon>Fabaceae</taxon>
        <taxon>Papilionoideae</taxon>
        <taxon>50 kb inversion clade</taxon>
        <taxon>genistoids sensu lato</taxon>
        <taxon>core genistoids</taxon>
        <taxon>Crotalarieae</taxon>
        <taxon>Crotalaria</taxon>
    </lineage>
</organism>